<dbReference type="AlphaFoldDB" id="A0A5B7GAL2"/>
<organism evidence="1 2">
    <name type="scientific">Portunus trituberculatus</name>
    <name type="common">Swimming crab</name>
    <name type="synonym">Neptunus trituberculatus</name>
    <dbReference type="NCBI Taxonomy" id="210409"/>
    <lineage>
        <taxon>Eukaryota</taxon>
        <taxon>Metazoa</taxon>
        <taxon>Ecdysozoa</taxon>
        <taxon>Arthropoda</taxon>
        <taxon>Crustacea</taxon>
        <taxon>Multicrustacea</taxon>
        <taxon>Malacostraca</taxon>
        <taxon>Eumalacostraca</taxon>
        <taxon>Eucarida</taxon>
        <taxon>Decapoda</taxon>
        <taxon>Pleocyemata</taxon>
        <taxon>Brachyura</taxon>
        <taxon>Eubrachyura</taxon>
        <taxon>Portunoidea</taxon>
        <taxon>Portunidae</taxon>
        <taxon>Portuninae</taxon>
        <taxon>Portunus</taxon>
    </lineage>
</organism>
<keyword evidence="2" id="KW-1185">Reference proteome</keyword>
<gene>
    <name evidence="1" type="ORF">E2C01_048086</name>
</gene>
<protein>
    <submittedName>
        <fullName evidence="1">Uncharacterized protein</fullName>
    </submittedName>
</protein>
<proteinExistence type="predicted"/>
<comment type="caution">
    <text evidence="1">The sequence shown here is derived from an EMBL/GenBank/DDBJ whole genome shotgun (WGS) entry which is preliminary data.</text>
</comment>
<accession>A0A5B7GAL2</accession>
<evidence type="ECO:0000313" key="1">
    <source>
        <dbReference type="EMBL" id="MPC54178.1"/>
    </source>
</evidence>
<name>A0A5B7GAL2_PORTR</name>
<evidence type="ECO:0000313" key="2">
    <source>
        <dbReference type="Proteomes" id="UP000324222"/>
    </source>
</evidence>
<reference evidence="1 2" key="1">
    <citation type="submission" date="2019-05" db="EMBL/GenBank/DDBJ databases">
        <title>Another draft genome of Portunus trituberculatus and its Hox gene families provides insights of decapod evolution.</title>
        <authorList>
            <person name="Jeong J.-H."/>
            <person name="Song I."/>
            <person name="Kim S."/>
            <person name="Choi T."/>
            <person name="Kim D."/>
            <person name="Ryu S."/>
            <person name="Kim W."/>
        </authorList>
    </citation>
    <scope>NUCLEOTIDE SEQUENCE [LARGE SCALE GENOMIC DNA]</scope>
    <source>
        <tissue evidence="1">Muscle</tissue>
    </source>
</reference>
<dbReference type="EMBL" id="VSRR010012170">
    <property type="protein sequence ID" value="MPC54178.1"/>
    <property type="molecule type" value="Genomic_DNA"/>
</dbReference>
<sequence length="86" mass="9898">MSYDLLKRARVACGQIHSVATRPRYAYSTMPQFFSPSTGRSPVLALQLGYTAAMSLTQQIPRFFLRQDYSRQNQCSHGCFIQVYRK</sequence>
<dbReference type="Proteomes" id="UP000324222">
    <property type="component" value="Unassembled WGS sequence"/>
</dbReference>